<protein>
    <submittedName>
        <fullName evidence="1">Uncharacterized protein</fullName>
    </submittedName>
</protein>
<reference evidence="1" key="1">
    <citation type="submission" date="2020-05" db="EMBL/GenBank/DDBJ databases">
        <authorList>
            <person name="Chiriac C."/>
            <person name="Salcher M."/>
            <person name="Ghai R."/>
            <person name="Kavagutti S V."/>
        </authorList>
    </citation>
    <scope>NUCLEOTIDE SEQUENCE</scope>
</reference>
<accession>A0A6J5QXW1</accession>
<evidence type="ECO:0000313" key="1">
    <source>
        <dbReference type="EMBL" id="CAB4187387.1"/>
    </source>
</evidence>
<sequence length="84" mass="9269">MSLLRLAITVPRHERIIIAARIVPNEWPASITPSVLGGMADRFPDWPYMVAGFQERRIMRPGFDLMHNATVNRWGAAAAGAAAL</sequence>
<dbReference type="EMBL" id="LR797105">
    <property type="protein sequence ID" value="CAB4187387.1"/>
    <property type="molecule type" value="Genomic_DNA"/>
</dbReference>
<organism evidence="1">
    <name type="scientific">uncultured Caudovirales phage</name>
    <dbReference type="NCBI Taxonomy" id="2100421"/>
    <lineage>
        <taxon>Viruses</taxon>
        <taxon>Duplodnaviria</taxon>
        <taxon>Heunggongvirae</taxon>
        <taxon>Uroviricota</taxon>
        <taxon>Caudoviricetes</taxon>
        <taxon>Peduoviridae</taxon>
        <taxon>Maltschvirus</taxon>
        <taxon>Maltschvirus maltsch</taxon>
    </lineage>
</organism>
<gene>
    <name evidence="1" type="ORF">UFOVP1158_15</name>
</gene>
<name>A0A6J5QXW1_9CAUD</name>
<proteinExistence type="predicted"/>